<dbReference type="EC" id="2.1.1.-" evidence="4"/>
<sequence length="355" mass="40838">MTKKLQKKRSLLSGKRLHSITQSHETKPTPKTLKPLRARQLIRRFHVLLKYKSAILSKLSQLKSVDTETYEDFSVDYKKWIYKQPKLKKIYETEWKNTWDKLKVNKTPDSVIDPKSNDVIDNSVTIEELVKLVGKIDSETEKRGGLETYQTASTLGQDAQRGGDSSKILTKWLSELGWGFPECSALEIGCLSSKNMISKCGVFDVIKRIDLHSQEPGVIEEQDFLKLPSPTSESNKFDCVSCSLVVNFVPSPELRGEMMCKMCEFLKNPTGERHSLLFFVLPLPCVENSRYCDLNTINLIWSKLGFQTLKYHQSNKLAYWLLKWEGESKVDKTFTVKKNEIRKGNKRNNFCVVIK</sequence>
<reference evidence="6 7" key="1">
    <citation type="journal article" date="2016" name="Proc. Natl. Acad. Sci. U.S.A.">
        <title>Comparative genomics of biotechnologically important yeasts.</title>
        <authorList>
            <person name="Riley R."/>
            <person name="Haridas S."/>
            <person name="Wolfe K.H."/>
            <person name="Lopes M.R."/>
            <person name="Hittinger C.T."/>
            <person name="Goeker M."/>
            <person name="Salamov A.A."/>
            <person name="Wisecaver J.H."/>
            <person name="Long T.M."/>
            <person name="Calvey C.H."/>
            <person name="Aerts A.L."/>
            <person name="Barry K.W."/>
            <person name="Choi C."/>
            <person name="Clum A."/>
            <person name="Coughlan A.Y."/>
            <person name="Deshpande S."/>
            <person name="Douglass A.P."/>
            <person name="Hanson S.J."/>
            <person name="Klenk H.-P."/>
            <person name="LaButti K.M."/>
            <person name="Lapidus A."/>
            <person name="Lindquist E.A."/>
            <person name="Lipzen A.M."/>
            <person name="Meier-Kolthoff J.P."/>
            <person name="Ohm R.A."/>
            <person name="Otillar R.P."/>
            <person name="Pangilinan J.L."/>
            <person name="Peng Y."/>
            <person name="Rokas A."/>
            <person name="Rosa C.A."/>
            <person name="Scheuner C."/>
            <person name="Sibirny A.A."/>
            <person name="Slot J.C."/>
            <person name="Stielow J.B."/>
            <person name="Sun H."/>
            <person name="Kurtzman C.P."/>
            <person name="Blackwell M."/>
            <person name="Grigoriev I.V."/>
            <person name="Jeffries T.W."/>
        </authorList>
    </citation>
    <scope>NUCLEOTIDE SEQUENCE [LARGE SCALE GENOMIC DNA]</scope>
    <source>
        <strain evidence="6 7">NRRL Y-2026</strain>
    </source>
</reference>
<evidence type="ECO:0000256" key="2">
    <source>
        <dbReference type="ARBA" id="ARBA00022679"/>
    </source>
</evidence>
<organism evidence="6 7">
    <name type="scientific">Pichia membranifaciens NRRL Y-2026</name>
    <dbReference type="NCBI Taxonomy" id="763406"/>
    <lineage>
        <taxon>Eukaryota</taxon>
        <taxon>Fungi</taxon>
        <taxon>Dikarya</taxon>
        <taxon>Ascomycota</taxon>
        <taxon>Saccharomycotina</taxon>
        <taxon>Pichiomycetes</taxon>
        <taxon>Pichiales</taxon>
        <taxon>Pichiaceae</taxon>
        <taxon>Pichia</taxon>
    </lineage>
</organism>
<proteinExistence type="inferred from homology"/>
<dbReference type="HAMAP" id="MF_03044">
    <property type="entry name" value="BMT2"/>
    <property type="match status" value="1"/>
</dbReference>
<dbReference type="InterPro" id="IPR021867">
    <property type="entry name" value="Bmt2/SAMTOR"/>
</dbReference>
<evidence type="ECO:0000256" key="5">
    <source>
        <dbReference type="SAM" id="MobiDB-lite"/>
    </source>
</evidence>
<keyword evidence="1 4" id="KW-0489">Methyltransferase</keyword>
<keyword evidence="2 4" id="KW-0808">Transferase</keyword>
<dbReference type="EMBL" id="KV454001">
    <property type="protein sequence ID" value="ODQ48818.1"/>
    <property type="molecule type" value="Genomic_DNA"/>
</dbReference>
<dbReference type="GO" id="GO:0005730">
    <property type="term" value="C:nucleolus"/>
    <property type="evidence" value="ECO:0007669"/>
    <property type="project" value="UniProtKB-SubCell"/>
</dbReference>
<dbReference type="Pfam" id="PF11968">
    <property type="entry name" value="Bmt2"/>
    <property type="match status" value="1"/>
</dbReference>
<feature type="compositionally biased region" description="Basic residues" evidence="5">
    <location>
        <begin position="1"/>
        <end position="18"/>
    </location>
</feature>
<evidence type="ECO:0000256" key="1">
    <source>
        <dbReference type="ARBA" id="ARBA00022603"/>
    </source>
</evidence>
<evidence type="ECO:0000256" key="3">
    <source>
        <dbReference type="ARBA" id="ARBA00022691"/>
    </source>
</evidence>
<dbReference type="OrthoDB" id="5954793at2759"/>
<comment type="subcellular location">
    <subcellularLocation>
        <location evidence="4">Nucleus</location>
        <location evidence="4">Nucleolus</location>
    </subcellularLocation>
</comment>
<evidence type="ECO:0000256" key="4">
    <source>
        <dbReference type="HAMAP-Rule" id="MF_03044"/>
    </source>
</evidence>
<evidence type="ECO:0000313" key="6">
    <source>
        <dbReference type="EMBL" id="ODQ48818.1"/>
    </source>
</evidence>
<dbReference type="PANTHER" id="PTHR21008">
    <property type="entry name" value="S-ADENOSYLMETHIONINE SENSOR UPSTREAM OF MTORC1-RELATED"/>
    <property type="match status" value="1"/>
</dbReference>
<feature type="binding site" evidence="4">
    <location>
        <position position="210"/>
    </location>
    <ligand>
        <name>S-adenosyl-L-methionine</name>
        <dbReference type="ChEBI" id="CHEBI:59789"/>
    </ligand>
</feature>
<accession>A0A1E3NT23</accession>
<feature type="binding site" evidence="4">
    <location>
        <position position="189"/>
    </location>
    <ligand>
        <name>S-adenosyl-L-methionine</name>
        <dbReference type="ChEBI" id="CHEBI:59789"/>
    </ligand>
</feature>
<evidence type="ECO:0000313" key="7">
    <source>
        <dbReference type="Proteomes" id="UP000094455"/>
    </source>
</evidence>
<dbReference type="PANTHER" id="PTHR21008:SF1">
    <property type="entry name" value="25S RRNA (ADENINE(2142)-N(1))-METHYLTRANSFERASE"/>
    <property type="match status" value="1"/>
</dbReference>
<dbReference type="RefSeq" id="XP_019019931.1">
    <property type="nucleotide sequence ID" value="XM_019163634.1"/>
</dbReference>
<keyword evidence="7" id="KW-1185">Reference proteome</keyword>
<feature type="region of interest" description="Disordered" evidence="5">
    <location>
        <begin position="1"/>
        <end position="31"/>
    </location>
</feature>
<comment type="similarity">
    <text evidence="4">Belongs to the BMT2 family.</text>
</comment>
<comment type="function">
    <text evidence="4">S-adenosyl-L-methionine-dependent methyltransferase that specifically methylates the N(1) position of an adenine present in helix 65 in 25S rRNA.</text>
</comment>
<keyword evidence="4" id="KW-0539">Nucleus</keyword>
<dbReference type="GeneID" id="30180321"/>
<dbReference type="STRING" id="763406.A0A1E3NT23"/>
<gene>
    <name evidence="4" type="primary">BMT2</name>
    <name evidence="6" type="ORF">PICMEDRAFT_70418</name>
</gene>
<name>A0A1E3NT23_9ASCO</name>
<dbReference type="Proteomes" id="UP000094455">
    <property type="component" value="Unassembled WGS sequence"/>
</dbReference>
<dbReference type="GO" id="GO:0016433">
    <property type="term" value="F:rRNA (adenine) methyltransferase activity"/>
    <property type="evidence" value="ECO:0007669"/>
    <property type="project" value="UniProtKB-UniRule"/>
</dbReference>
<dbReference type="AlphaFoldDB" id="A0A1E3NT23"/>
<protein>
    <recommendedName>
        <fullName evidence="4">25S rRNA adenine-N(1) methyltransferase</fullName>
        <ecNumber evidence="4">2.1.1.-</ecNumber>
    </recommendedName>
</protein>
<keyword evidence="3 4" id="KW-0949">S-adenosyl-L-methionine</keyword>